<protein>
    <submittedName>
        <fullName evidence="1">Uncharacterized protein</fullName>
    </submittedName>
</protein>
<dbReference type="RefSeq" id="WP_188543807.1">
    <property type="nucleotide sequence ID" value="NZ_BMCU01000001.1"/>
</dbReference>
<accession>A0A917CVJ3</accession>
<reference evidence="1" key="1">
    <citation type="journal article" date="2014" name="Int. J. Syst. Evol. Microbiol.">
        <title>Complete genome sequence of Corynebacterium casei LMG S-19264T (=DSM 44701T), isolated from a smear-ripened cheese.</title>
        <authorList>
            <consortium name="US DOE Joint Genome Institute (JGI-PGF)"/>
            <person name="Walter F."/>
            <person name="Albersmeier A."/>
            <person name="Kalinowski J."/>
            <person name="Ruckert C."/>
        </authorList>
    </citation>
    <scope>NUCLEOTIDE SEQUENCE</scope>
    <source>
        <strain evidence="1">CCM 7905</strain>
    </source>
</reference>
<dbReference type="AlphaFoldDB" id="A0A917CVJ3"/>
<evidence type="ECO:0000313" key="1">
    <source>
        <dbReference type="EMBL" id="GGG00404.1"/>
    </source>
</evidence>
<comment type="caution">
    <text evidence="1">The sequence shown here is derived from an EMBL/GenBank/DDBJ whole genome shotgun (WGS) entry which is preliminary data.</text>
</comment>
<proteinExistence type="predicted"/>
<evidence type="ECO:0000313" key="2">
    <source>
        <dbReference type="Proteomes" id="UP000654257"/>
    </source>
</evidence>
<sequence length="59" mass="7069">MNPTYDSLTEYNNRVARSLDAYRRRERAKASPSRPSIWQRLYYFVDSHTHTPTHRQVTA</sequence>
<dbReference type="Proteomes" id="UP000654257">
    <property type="component" value="Unassembled WGS sequence"/>
</dbReference>
<reference evidence="1" key="2">
    <citation type="submission" date="2020-09" db="EMBL/GenBank/DDBJ databases">
        <authorList>
            <person name="Sun Q."/>
            <person name="Sedlacek I."/>
        </authorList>
    </citation>
    <scope>NUCLEOTIDE SEQUENCE</scope>
    <source>
        <strain evidence="1">CCM 7905</strain>
    </source>
</reference>
<keyword evidence="2" id="KW-1185">Reference proteome</keyword>
<gene>
    <name evidence="1" type="ORF">GCM10007304_12930</name>
</gene>
<dbReference type="EMBL" id="BMCU01000001">
    <property type="protein sequence ID" value="GGG00404.1"/>
    <property type="molecule type" value="Genomic_DNA"/>
</dbReference>
<name>A0A917CVJ3_9NOCA</name>
<organism evidence="1 2">
    <name type="scientific">Rhodococcoides trifolii</name>
    <dbReference type="NCBI Taxonomy" id="908250"/>
    <lineage>
        <taxon>Bacteria</taxon>
        <taxon>Bacillati</taxon>
        <taxon>Actinomycetota</taxon>
        <taxon>Actinomycetes</taxon>
        <taxon>Mycobacteriales</taxon>
        <taxon>Nocardiaceae</taxon>
        <taxon>Rhodococcoides</taxon>
    </lineage>
</organism>